<feature type="compositionally biased region" description="Basic and acidic residues" evidence="1">
    <location>
        <begin position="101"/>
        <end position="117"/>
    </location>
</feature>
<dbReference type="GeneID" id="40079224"/>
<evidence type="ECO:0000313" key="3">
    <source>
        <dbReference type="Proteomes" id="UP000223856"/>
    </source>
</evidence>
<feature type="region of interest" description="Disordered" evidence="1">
    <location>
        <begin position="101"/>
        <end position="125"/>
    </location>
</feature>
<organism evidence="2 3">
    <name type="scientific">Gordonia phage Katyusha</name>
    <dbReference type="NCBI Taxonomy" id="1821555"/>
    <lineage>
        <taxon>Viruses</taxon>
        <taxon>Duplodnaviria</taxon>
        <taxon>Heunggongvirae</taxon>
        <taxon>Uroviricota</taxon>
        <taxon>Caudoviricetes</taxon>
        <taxon>Demosthenesvirus</taxon>
        <taxon>Demosthenesvirus katyusha</taxon>
    </lineage>
</organism>
<dbReference type="RefSeq" id="YP_009603345.1">
    <property type="nucleotide sequence ID" value="NC_041950.1"/>
</dbReference>
<evidence type="ECO:0000313" key="2">
    <source>
        <dbReference type="EMBL" id="AMS03463.1"/>
    </source>
</evidence>
<dbReference type="KEGG" id="vg:40079224"/>
<dbReference type="EMBL" id="KU963258">
    <property type="protein sequence ID" value="AMS03463.1"/>
    <property type="molecule type" value="Genomic_DNA"/>
</dbReference>
<sequence>MTDIPAFQPKVTDVVYMSGTWRIEVGRATEPEGGISANDIPQDVKDALANFLVGSNTGYLNLFQHVARNVGGVSSKVPTGVDAAFNYGMAPAVVTDSEATIKKVDDATPETDKEPKTRTLHGMPMTENEYQDYIKRLNRDDG</sequence>
<dbReference type="Proteomes" id="UP000223856">
    <property type="component" value="Segment"/>
</dbReference>
<name>A0A142KBI0_9CAUD</name>
<accession>A0A142KBI0</accession>
<evidence type="ECO:0000256" key="1">
    <source>
        <dbReference type="SAM" id="MobiDB-lite"/>
    </source>
</evidence>
<reference evidence="2 3" key="1">
    <citation type="submission" date="2016-03" db="EMBL/GenBank/DDBJ databases">
        <authorList>
            <person name="Green D.E."/>
            <person name="Kennedy B.V."/>
            <person name="Kocak B.Z."/>
            <person name="Moretti M.L."/>
            <person name="Onelangsy F.L."/>
            <person name="Mezghani N.A."/>
            <person name="Thompson P.K."/>
            <person name="Ulbrich M.C."/>
            <person name="Furbee E.C."/>
            <person name="Grubb S.R."/>
            <person name="Warner M.H."/>
            <person name="Montgomery M.T."/>
            <person name="Garlena R.A."/>
            <person name="Russell D.A."/>
            <person name="Pope W.H."/>
            <person name="Jacobs-Sera D."/>
            <person name="Hendrix R.W."/>
            <person name="Hatfull G.F."/>
        </authorList>
    </citation>
    <scope>NUCLEOTIDE SEQUENCE [LARGE SCALE GENOMIC DNA]</scope>
</reference>
<protein>
    <submittedName>
        <fullName evidence="2">Uncharacterized protein</fullName>
    </submittedName>
</protein>
<proteinExistence type="predicted"/>
<keyword evidence="3" id="KW-1185">Reference proteome</keyword>
<gene>
    <name evidence="2" type="primary">70</name>
    <name evidence="2" type="ORF">SEA_KATYUSHA_70</name>
</gene>